<dbReference type="Proteomes" id="UP000199642">
    <property type="component" value="Unassembled WGS sequence"/>
</dbReference>
<protein>
    <submittedName>
        <fullName evidence="10">Exodeoxyribonuclease-3</fullName>
    </submittedName>
</protein>
<dbReference type="GO" id="GO:0006284">
    <property type="term" value="P:base-excision repair"/>
    <property type="evidence" value="ECO:0007669"/>
    <property type="project" value="TreeGrafter"/>
</dbReference>
<keyword evidence="3 7" id="KW-0479">Metal-binding</keyword>
<sequence length="255" mass="29459">MKIISYNVNGIRAAINKGFIDWLQKENPDIIGIQELKADISQIDRSVFEDLGYELHWFPAVKKGYSGVAIFTKIKPKSIKVGMGLDKYDDEGRIIQADFEGFSFLSAYFPSGTTGDIRQDFKYEFLDDIYGYMQDLRNTQPNLILSGDYNICHKPIDIHNPISNKNSSGFLPDERAWMDKFTESGFIDTFRHFNPEVPHQYSWWSYRANSRAKNLGWRIDYHMATETMKEKLKSALILPDVIHSDHCPIALEINE</sequence>
<evidence type="ECO:0000259" key="9">
    <source>
        <dbReference type="Pfam" id="PF03372"/>
    </source>
</evidence>
<dbReference type="InterPro" id="IPR004808">
    <property type="entry name" value="AP_endonuc_1"/>
</dbReference>
<feature type="binding site" evidence="7">
    <location>
        <position position="150"/>
    </location>
    <ligand>
        <name>Mg(2+)</name>
        <dbReference type="ChEBI" id="CHEBI:18420"/>
        <label>1</label>
    </ligand>
</feature>
<feature type="binding site" evidence="7">
    <location>
        <position position="148"/>
    </location>
    <ligand>
        <name>Mg(2+)</name>
        <dbReference type="ChEBI" id="CHEBI:18420"/>
        <label>1</label>
    </ligand>
</feature>
<evidence type="ECO:0000256" key="8">
    <source>
        <dbReference type="PIRSR" id="PIRSR604808-3"/>
    </source>
</evidence>
<dbReference type="GO" id="GO:0003677">
    <property type="term" value="F:DNA binding"/>
    <property type="evidence" value="ECO:0007669"/>
    <property type="project" value="InterPro"/>
</dbReference>
<evidence type="ECO:0000313" key="10">
    <source>
        <dbReference type="EMBL" id="SFG52088.1"/>
    </source>
</evidence>
<evidence type="ECO:0000256" key="4">
    <source>
        <dbReference type="ARBA" id="ARBA00022801"/>
    </source>
</evidence>
<dbReference type="CDD" id="cd10281">
    <property type="entry name" value="Nape_like_AP-endo"/>
    <property type="match status" value="1"/>
</dbReference>
<evidence type="ECO:0000256" key="3">
    <source>
        <dbReference type="ARBA" id="ARBA00022723"/>
    </source>
</evidence>
<dbReference type="InterPro" id="IPR020847">
    <property type="entry name" value="AP_endonuclease_F1_BS"/>
</dbReference>
<accession>A0A1I2SH19</accession>
<dbReference type="GO" id="GO:0046872">
    <property type="term" value="F:metal ion binding"/>
    <property type="evidence" value="ECO:0007669"/>
    <property type="project" value="UniProtKB-KW"/>
</dbReference>
<dbReference type="PROSITE" id="PS00727">
    <property type="entry name" value="AP_NUCLEASE_F1_2"/>
    <property type="match status" value="1"/>
</dbReference>
<dbReference type="InterPro" id="IPR005135">
    <property type="entry name" value="Endo/exonuclease/phosphatase"/>
</dbReference>
<dbReference type="NCBIfam" id="TIGR00195">
    <property type="entry name" value="exoDNase_III"/>
    <property type="match status" value="1"/>
</dbReference>
<dbReference type="PANTHER" id="PTHR22748:SF6">
    <property type="entry name" value="DNA-(APURINIC OR APYRIMIDINIC SITE) ENDONUCLEASE"/>
    <property type="match status" value="1"/>
</dbReference>
<gene>
    <name evidence="10" type="ORF">SAMN04487988_104280</name>
</gene>
<evidence type="ECO:0000313" key="11">
    <source>
        <dbReference type="Proteomes" id="UP000199642"/>
    </source>
</evidence>
<evidence type="ECO:0000256" key="2">
    <source>
        <dbReference type="ARBA" id="ARBA00007092"/>
    </source>
</evidence>
<name>A0A1I2SH19_9BACT</name>
<keyword evidence="7" id="KW-0464">Manganese</keyword>
<dbReference type="PROSITE" id="PS51435">
    <property type="entry name" value="AP_NUCLEASE_F1_4"/>
    <property type="match status" value="1"/>
</dbReference>
<dbReference type="FunFam" id="3.60.10.10:FF:000026">
    <property type="entry name" value="Exodeoxyribonuclease III"/>
    <property type="match status" value="1"/>
</dbReference>
<feature type="binding site" evidence="7">
    <location>
        <position position="246"/>
    </location>
    <ligand>
        <name>Mg(2+)</name>
        <dbReference type="ChEBI" id="CHEBI:18420"/>
        <label>1</label>
    </ligand>
</feature>
<feature type="binding site" evidence="7">
    <location>
        <position position="35"/>
    </location>
    <ligand>
        <name>Mg(2+)</name>
        <dbReference type="ChEBI" id="CHEBI:18420"/>
        <label>1</label>
    </ligand>
</feature>
<dbReference type="PANTHER" id="PTHR22748">
    <property type="entry name" value="AP ENDONUCLEASE"/>
    <property type="match status" value="1"/>
</dbReference>
<dbReference type="OrthoDB" id="9803914at2"/>
<evidence type="ECO:0000256" key="7">
    <source>
        <dbReference type="PIRSR" id="PIRSR604808-2"/>
    </source>
</evidence>
<feature type="site" description="Interaction with DNA substrate" evidence="8">
    <location>
        <position position="246"/>
    </location>
</feature>
<dbReference type="GO" id="GO:0003906">
    <property type="term" value="F:DNA-(apurinic or apyrimidinic site) endonuclease activity"/>
    <property type="evidence" value="ECO:0007669"/>
    <property type="project" value="TreeGrafter"/>
</dbReference>
<dbReference type="GO" id="GO:0008081">
    <property type="term" value="F:phosphoric diester hydrolase activity"/>
    <property type="evidence" value="ECO:0007669"/>
    <property type="project" value="TreeGrafter"/>
</dbReference>
<feature type="domain" description="Endonuclease/exonuclease/phosphatase" evidence="9">
    <location>
        <begin position="4"/>
        <end position="246"/>
    </location>
</feature>
<feature type="site" description="Important for catalytic activity" evidence="8">
    <location>
        <position position="220"/>
    </location>
</feature>
<reference evidence="11" key="1">
    <citation type="submission" date="2016-10" db="EMBL/GenBank/DDBJ databases">
        <authorList>
            <person name="Varghese N."/>
            <person name="Submissions S."/>
        </authorList>
    </citation>
    <scope>NUCLEOTIDE SEQUENCE [LARGE SCALE GENOMIC DNA]</scope>
    <source>
        <strain evidence="11">DSM 19315</strain>
    </source>
</reference>
<dbReference type="Pfam" id="PF03372">
    <property type="entry name" value="Exo_endo_phos"/>
    <property type="match status" value="1"/>
</dbReference>
<feature type="binding site" evidence="7">
    <location>
        <position position="7"/>
    </location>
    <ligand>
        <name>Mg(2+)</name>
        <dbReference type="ChEBI" id="CHEBI:18420"/>
        <label>1</label>
    </ligand>
</feature>
<dbReference type="EMBL" id="FOPC01000004">
    <property type="protein sequence ID" value="SFG52088.1"/>
    <property type="molecule type" value="Genomic_DNA"/>
</dbReference>
<feature type="active site" evidence="6">
    <location>
        <position position="108"/>
    </location>
</feature>
<dbReference type="Gene3D" id="3.60.10.10">
    <property type="entry name" value="Endonuclease/exonuclease/phosphatase"/>
    <property type="match status" value="1"/>
</dbReference>
<dbReference type="AlphaFoldDB" id="A0A1I2SH19"/>
<proteinExistence type="inferred from homology"/>
<feature type="active site" description="Proton acceptor" evidence="6">
    <location>
        <position position="246"/>
    </location>
</feature>
<keyword evidence="11" id="KW-1185">Reference proteome</keyword>
<organism evidence="10 11">
    <name type="scientific">Algoriphagus hitonicola</name>
    <dbReference type="NCBI Taxonomy" id="435880"/>
    <lineage>
        <taxon>Bacteria</taxon>
        <taxon>Pseudomonadati</taxon>
        <taxon>Bacteroidota</taxon>
        <taxon>Cytophagia</taxon>
        <taxon>Cytophagales</taxon>
        <taxon>Cyclobacteriaceae</taxon>
        <taxon>Algoriphagus</taxon>
    </lineage>
</organism>
<keyword evidence="5 7" id="KW-0460">Magnesium</keyword>
<dbReference type="RefSeq" id="WP_092790456.1">
    <property type="nucleotide sequence ID" value="NZ_FOPC01000004.1"/>
</dbReference>
<feature type="binding site" evidence="7">
    <location>
        <position position="245"/>
    </location>
    <ligand>
        <name>Mg(2+)</name>
        <dbReference type="ChEBI" id="CHEBI:18420"/>
        <label>1</label>
    </ligand>
</feature>
<comment type="cofactor">
    <cofactor evidence="7">
        <name>Mg(2+)</name>
        <dbReference type="ChEBI" id="CHEBI:18420"/>
    </cofactor>
    <cofactor evidence="7">
        <name>Mn(2+)</name>
        <dbReference type="ChEBI" id="CHEBI:29035"/>
    </cofactor>
    <text evidence="7">Probably binds two magnesium or manganese ions per subunit.</text>
</comment>
<dbReference type="InterPro" id="IPR020848">
    <property type="entry name" value="AP_endonuclease_F1_CS"/>
</dbReference>
<evidence type="ECO:0000256" key="1">
    <source>
        <dbReference type="ARBA" id="ARBA00001936"/>
    </source>
</evidence>
<feature type="active site" description="Proton donor/acceptor" evidence="6">
    <location>
        <position position="148"/>
    </location>
</feature>
<feature type="site" description="Transition state stabilizer" evidence="8">
    <location>
        <position position="150"/>
    </location>
</feature>
<dbReference type="SUPFAM" id="SSF56219">
    <property type="entry name" value="DNase I-like"/>
    <property type="match status" value="1"/>
</dbReference>
<comment type="cofactor">
    <cofactor evidence="1">
        <name>Mn(2+)</name>
        <dbReference type="ChEBI" id="CHEBI:29035"/>
    </cofactor>
</comment>
<keyword evidence="4" id="KW-0378">Hydrolase</keyword>
<dbReference type="GO" id="GO:0008311">
    <property type="term" value="F:double-stranded DNA 3'-5' DNA exonuclease activity"/>
    <property type="evidence" value="ECO:0007669"/>
    <property type="project" value="TreeGrafter"/>
</dbReference>
<dbReference type="PROSITE" id="PS00726">
    <property type="entry name" value="AP_NUCLEASE_F1_1"/>
    <property type="match status" value="1"/>
</dbReference>
<evidence type="ECO:0000256" key="6">
    <source>
        <dbReference type="PIRSR" id="PIRSR604808-1"/>
    </source>
</evidence>
<comment type="similarity">
    <text evidence="2">Belongs to the DNA repair enzymes AP/ExoA family.</text>
</comment>
<dbReference type="NCBIfam" id="TIGR00633">
    <property type="entry name" value="xth"/>
    <property type="match status" value="1"/>
</dbReference>
<dbReference type="STRING" id="435880.SAMN04487988_104280"/>
<evidence type="ECO:0000256" key="5">
    <source>
        <dbReference type="ARBA" id="ARBA00022842"/>
    </source>
</evidence>
<dbReference type="InterPro" id="IPR036691">
    <property type="entry name" value="Endo/exonu/phosph_ase_sf"/>
</dbReference>